<gene>
    <name evidence="2" type="ORF">ABL78_1469</name>
</gene>
<dbReference type="Proteomes" id="UP000038009">
    <property type="component" value="Unassembled WGS sequence"/>
</dbReference>
<organism evidence="2 3">
    <name type="scientific">Leptomonas seymouri</name>
    <dbReference type="NCBI Taxonomy" id="5684"/>
    <lineage>
        <taxon>Eukaryota</taxon>
        <taxon>Discoba</taxon>
        <taxon>Euglenozoa</taxon>
        <taxon>Kinetoplastea</taxon>
        <taxon>Metakinetoplastina</taxon>
        <taxon>Trypanosomatida</taxon>
        <taxon>Trypanosomatidae</taxon>
        <taxon>Leishmaniinae</taxon>
        <taxon>Leptomonas</taxon>
    </lineage>
</organism>
<accession>A0A0N1PFV0</accession>
<protein>
    <submittedName>
        <fullName evidence="2">Uncharacterized protein</fullName>
    </submittedName>
</protein>
<sequence>MDAQRFASTLTTVPPHRAVVQSRFPQALPMCGSLLFPELPSTSVGNAVAAPPVLAALFPPPHSSNTAYHSALYSTSGGVLDCGALDGTFSVLPHHQSPSPVLFPTPASYDLDNYRTGAQEGSCYPRFNGGYGAHEEGRRDGILGWGSAPQNRTPVRAPVLDLPILQPSPAVSSSHNQEAWWKRRCLCVTCKALPDSRNEDFSAGEGEMLPTVHTKAGGVKSSQGHRKATQEPFSIPEGSTWDELVWRWLKQLGMENEVEEILCPGAQRVLVMWSSDQAAEHWRAKMGVTAFNASQLVVFENTLLKWS</sequence>
<feature type="region of interest" description="Disordered" evidence="1">
    <location>
        <begin position="215"/>
        <end position="234"/>
    </location>
</feature>
<proteinExistence type="predicted"/>
<evidence type="ECO:0000313" key="2">
    <source>
        <dbReference type="EMBL" id="KPI89433.1"/>
    </source>
</evidence>
<dbReference type="EMBL" id="LJSK01000024">
    <property type="protein sequence ID" value="KPI89433.1"/>
    <property type="molecule type" value="Genomic_DNA"/>
</dbReference>
<name>A0A0N1PFV0_LEPSE</name>
<reference evidence="2 3" key="1">
    <citation type="journal article" date="2015" name="PLoS Pathog.">
        <title>Leptomonas seymouri: Adaptations to the Dixenous Life Cycle Analyzed by Genome Sequencing, Transcriptome Profiling and Co-infection with Leishmania donovani.</title>
        <authorList>
            <person name="Kraeva N."/>
            <person name="Butenko A."/>
            <person name="Hlavacova J."/>
            <person name="Kostygov A."/>
            <person name="Myskova J."/>
            <person name="Grybchuk D."/>
            <person name="Lestinova T."/>
            <person name="Votypka J."/>
            <person name="Volf P."/>
            <person name="Opperdoes F."/>
            <person name="Flegontov P."/>
            <person name="Lukes J."/>
            <person name="Yurchenko V."/>
        </authorList>
    </citation>
    <scope>NUCLEOTIDE SEQUENCE [LARGE SCALE GENOMIC DNA]</scope>
    <source>
        <strain evidence="2 3">ATCC 30220</strain>
    </source>
</reference>
<dbReference type="OMA" id="VMWSSDQ"/>
<dbReference type="AlphaFoldDB" id="A0A0N1PFV0"/>
<dbReference type="VEuPathDB" id="TriTrypDB:Lsey_0024_0260"/>
<dbReference type="OrthoDB" id="267766at2759"/>
<keyword evidence="3" id="KW-1185">Reference proteome</keyword>
<evidence type="ECO:0000256" key="1">
    <source>
        <dbReference type="SAM" id="MobiDB-lite"/>
    </source>
</evidence>
<comment type="caution">
    <text evidence="2">The sequence shown here is derived from an EMBL/GenBank/DDBJ whole genome shotgun (WGS) entry which is preliminary data.</text>
</comment>
<evidence type="ECO:0000313" key="3">
    <source>
        <dbReference type="Proteomes" id="UP000038009"/>
    </source>
</evidence>